<dbReference type="RefSeq" id="WP_109763950.1">
    <property type="nucleotide sequence ID" value="NZ_QGGU01000008.1"/>
</dbReference>
<dbReference type="CDD" id="cd17541">
    <property type="entry name" value="REC_CheB-like"/>
    <property type="match status" value="1"/>
</dbReference>
<feature type="modified residue" description="4-aspartylphosphate" evidence="5 7">
    <location>
        <position position="56"/>
    </location>
</feature>
<evidence type="ECO:0000256" key="1">
    <source>
        <dbReference type="ARBA" id="ARBA00022490"/>
    </source>
</evidence>
<organism evidence="10 11">
    <name type="scientific">Pleionea mediterranea</name>
    <dbReference type="NCBI Taxonomy" id="523701"/>
    <lineage>
        <taxon>Bacteria</taxon>
        <taxon>Pseudomonadati</taxon>
        <taxon>Pseudomonadota</taxon>
        <taxon>Gammaproteobacteria</taxon>
        <taxon>Oceanospirillales</taxon>
        <taxon>Pleioneaceae</taxon>
        <taxon>Pleionea</taxon>
    </lineage>
</organism>
<dbReference type="EC" id="3.5.1.44" evidence="5"/>
<comment type="caution">
    <text evidence="10">The sequence shown here is derived from an EMBL/GenBank/DDBJ whole genome shotgun (WGS) entry which is preliminary data.</text>
</comment>
<dbReference type="Proteomes" id="UP000245790">
    <property type="component" value="Unassembled WGS sequence"/>
</dbReference>
<feature type="active site" evidence="5 6">
    <location>
        <position position="164"/>
    </location>
</feature>
<protein>
    <recommendedName>
        <fullName evidence="5">Protein-glutamate methylesterase/protein-glutamine glutaminase</fullName>
        <ecNumber evidence="5">3.1.1.61</ecNumber>
        <ecNumber evidence="5">3.5.1.44</ecNumber>
    </recommendedName>
</protein>
<dbReference type="NCBIfam" id="NF001965">
    <property type="entry name" value="PRK00742.1"/>
    <property type="match status" value="1"/>
</dbReference>
<dbReference type="PANTHER" id="PTHR42872">
    <property type="entry name" value="PROTEIN-GLUTAMATE METHYLESTERASE/PROTEIN-GLUTAMINE GLUTAMINASE"/>
    <property type="match status" value="1"/>
</dbReference>
<comment type="similarity">
    <text evidence="5">Belongs to the CheB family.</text>
</comment>
<comment type="catalytic activity">
    <reaction evidence="5">
        <text>L-glutaminyl-[protein] + H2O = L-glutamyl-[protein] + NH4(+)</text>
        <dbReference type="Rhea" id="RHEA:16441"/>
        <dbReference type="Rhea" id="RHEA-COMP:10207"/>
        <dbReference type="Rhea" id="RHEA-COMP:10208"/>
        <dbReference type="ChEBI" id="CHEBI:15377"/>
        <dbReference type="ChEBI" id="CHEBI:28938"/>
        <dbReference type="ChEBI" id="CHEBI:29973"/>
        <dbReference type="ChEBI" id="CHEBI:30011"/>
        <dbReference type="EC" id="3.5.1.44"/>
    </reaction>
</comment>
<dbReference type="Pfam" id="PF01339">
    <property type="entry name" value="CheB_methylest"/>
    <property type="match status" value="1"/>
</dbReference>
<dbReference type="PANTHER" id="PTHR42872:SF6">
    <property type="entry name" value="PROTEIN-GLUTAMATE METHYLESTERASE_PROTEIN-GLUTAMINE GLUTAMINASE"/>
    <property type="match status" value="1"/>
</dbReference>
<evidence type="ECO:0000313" key="11">
    <source>
        <dbReference type="Proteomes" id="UP000245790"/>
    </source>
</evidence>
<dbReference type="GO" id="GO:0006935">
    <property type="term" value="P:chemotaxis"/>
    <property type="evidence" value="ECO:0007669"/>
    <property type="project" value="UniProtKB-UniRule"/>
</dbReference>
<dbReference type="EMBL" id="QGGU01000008">
    <property type="protein sequence ID" value="PWK49147.1"/>
    <property type="molecule type" value="Genomic_DNA"/>
</dbReference>
<evidence type="ECO:0000256" key="4">
    <source>
        <dbReference type="ARBA" id="ARBA00048267"/>
    </source>
</evidence>
<dbReference type="AlphaFoldDB" id="A0A316G414"/>
<dbReference type="SUPFAM" id="SSF52172">
    <property type="entry name" value="CheY-like"/>
    <property type="match status" value="1"/>
</dbReference>
<dbReference type="SUPFAM" id="SSF52738">
    <property type="entry name" value="Methylesterase CheB, C-terminal domain"/>
    <property type="match status" value="1"/>
</dbReference>
<keyword evidence="2 5" id="KW-0145">Chemotaxis</keyword>
<evidence type="ECO:0000256" key="6">
    <source>
        <dbReference type="PROSITE-ProRule" id="PRU00050"/>
    </source>
</evidence>
<keyword evidence="11" id="KW-1185">Reference proteome</keyword>
<dbReference type="PROSITE" id="PS50122">
    <property type="entry name" value="CHEB"/>
    <property type="match status" value="1"/>
</dbReference>
<evidence type="ECO:0000256" key="7">
    <source>
        <dbReference type="PROSITE-ProRule" id="PRU00169"/>
    </source>
</evidence>
<comment type="PTM">
    <text evidence="5">Phosphorylated by CheA. Phosphorylation of the N-terminal regulatory domain activates the methylesterase activity.</text>
</comment>
<evidence type="ECO:0000256" key="3">
    <source>
        <dbReference type="ARBA" id="ARBA00022801"/>
    </source>
</evidence>
<dbReference type="SMART" id="SM00448">
    <property type="entry name" value="REC"/>
    <property type="match status" value="1"/>
</dbReference>
<dbReference type="PIRSF" id="PIRSF000876">
    <property type="entry name" value="RR_chemtxs_CheB"/>
    <property type="match status" value="1"/>
</dbReference>
<keyword evidence="5 7" id="KW-0597">Phosphoprotein</keyword>
<dbReference type="GO" id="GO:0050568">
    <property type="term" value="F:protein-glutamine glutaminase activity"/>
    <property type="evidence" value="ECO:0007669"/>
    <property type="project" value="UniProtKB-UniRule"/>
</dbReference>
<feature type="domain" description="Response regulatory" evidence="8">
    <location>
        <begin position="5"/>
        <end position="122"/>
    </location>
</feature>
<comment type="catalytic activity">
    <reaction evidence="4 5">
        <text>[protein]-L-glutamate 5-O-methyl ester + H2O = L-glutamyl-[protein] + methanol + H(+)</text>
        <dbReference type="Rhea" id="RHEA:23236"/>
        <dbReference type="Rhea" id="RHEA-COMP:10208"/>
        <dbReference type="Rhea" id="RHEA-COMP:10311"/>
        <dbReference type="ChEBI" id="CHEBI:15377"/>
        <dbReference type="ChEBI" id="CHEBI:15378"/>
        <dbReference type="ChEBI" id="CHEBI:17790"/>
        <dbReference type="ChEBI" id="CHEBI:29973"/>
        <dbReference type="ChEBI" id="CHEBI:82795"/>
        <dbReference type="EC" id="3.1.1.61"/>
    </reaction>
</comment>
<dbReference type="InterPro" id="IPR008248">
    <property type="entry name" value="CheB-like"/>
</dbReference>
<dbReference type="InterPro" id="IPR000673">
    <property type="entry name" value="Sig_transdc_resp-reg_Me-estase"/>
</dbReference>
<proteinExistence type="inferred from homology"/>
<feature type="active site" evidence="5 6">
    <location>
        <position position="190"/>
    </location>
</feature>
<accession>A0A316G414</accession>
<dbReference type="InterPro" id="IPR035909">
    <property type="entry name" value="CheB_C"/>
</dbReference>
<feature type="domain" description="CheB-type methylesterase" evidence="9">
    <location>
        <begin position="157"/>
        <end position="342"/>
    </location>
</feature>
<dbReference type="NCBIfam" id="NF009206">
    <property type="entry name" value="PRK12555.1"/>
    <property type="match status" value="1"/>
</dbReference>
<comment type="subcellular location">
    <subcellularLocation>
        <location evidence="5">Cytoplasm</location>
    </subcellularLocation>
</comment>
<dbReference type="HAMAP" id="MF_00099">
    <property type="entry name" value="CheB_chemtxs"/>
    <property type="match status" value="1"/>
</dbReference>
<dbReference type="InterPro" id="IPR001789">
    <property type="entry name" value="Sig_transdc_resp-reg_receiver"/>
</dbReference>
<comment type="function">
    <text evidence="5">Involved in chemotaxis. Part of a chemotaxis signal transduction system that modulates chemotaxis in response to various stimuli. Catalyzes the demethylation of specific methylglutamate residues introduced into the chemoreceptors (methyl-accepting chemotaxis proteins or MCP) by CheR. Also mediates the irreversible deamidation of specific glutamine residues to glutamic acid.</text>
</comment>
<evidence type="ECO:0000259" key="9">
    <source>
        <dbReference type="PROSITE" id="PS50122"/>
    </source>
</evidence>
<evidence type="ECO:0000256" key="2">
    <source>
        <dbReference type="ARBA" id="ARBA00022500"/>
    </source>
</evidence>
<evidence type="ECO:0000259" key="8">
    <source>
        <dbReference type="PROSITE" id="PS50110"/>
    </source>
</evidence>
<dbReference type="GO" id="GO:0005737">
    <property type="term" value="C:cytoplasm"/>
    <property type="evidence" value="ECO:0007669"/>
    <property type="project" value="UniProtKB-SubCell"/>
</dbReference>
<dbReference type="GO" id="GO:0008984">
    <property type="term" value="F:protein-glutamate methylesterase activity"/>
    <property type="evidence" value="ECO:0007669"/>
    <property type="project" value="UniProtKB-UniRule"/>
</dbReference>
<comment type="domain">
    <text evidence="5">Contains a C-terminal catalytic domain, and an N-terminal region which modulates catalytic activity.</text>
</comment>
<reference evidence="10 11" key="1">
    <citation type="submission" date="2018-05" db="EMBL/GenBank/DDBJ databases">
        <title>Genomic Encyclopedia of Type Strains, Phase IV (KMG-IV): sequencing the most valuable type-strain genomes for metagenomic binning, comparative biology and taxonomic classification.</title>
        <authorList>
            <person name="Goeker M."/>
        </authorList>
    </citation>
    <scope>NUCLEOTIDE SEQUENCE [LARGE SCALE GENOMIC DNA]</scope>
    <source>
        <strain evidence="10 11">DSM 25350</strain>
    </source>
</reference>
<keyword evidence="1 5" id="KW-0963">Cytoplasm</keyword>
<dbReference type="Pfam" id="PF00072">
    <property type="entry name" value="Response_reg"/>
    <property type="match status" value="1"/>
</dbReference>
<dbReference type="Gene3D" id="3.40.50.2300">
    <property type="match status" value="1"/>
</dbReference>
<feature type="active site" evidence="5 6">
    <location>
        <position position="286"/>
    </location>
</feature>
<dbReference type="PROSITE" id="PS50110">
    <property type="entry name" value="RESPONSE_REGULATORY"/>
    <property type="match status" value="1"/>
</dbReference>
<dbReference type="InterPro" id="IPR011006">
    <property type="entry name" value="CheY-like_superfamily"/>
</dbReference>
<keyword evidence="3 5" id="KW-0378">Hydrolase</keyword>
<dbReference type="CDD" id="cd16432">
    <property type="entry name" value="CheB_Rec"/>
    <property type="match status" value="1"/>
</dbReference>
<dbReference type="EC" id="3.1.1.61" evidence="5"/>
<sequence length="342" mass="37127">MKKIRVLIVDDSTLVRLMLDRILSNDASIEVIGHAADPYEAREKIKRSQPDVITLDIEMPKMDGITFLKNLMRLRPIPVVMISSLTHKGADITIKALSLGAVDFVCKPSGDLKQQLASYGDEIINKVKNAANANVTSTASNNALVKKAPIHQNNRFEVIGLGASTGGVDAIKTIVTRLPTGLPPIVVVQHIPDVFSTSFAKRLDNMTDLKVIEVRQAIVMQPSHLYIAPGDDHLFIERVHGKLVVNINHNDPVNLHRPSIDIMFESIAKTSGKRSIGVILTGMGSDGVNGLLQIKRNNGITIAQDKESSVVWGMPGAAIASDAVSKVISLNRIADALVRMNH</sequence>
<dbReference type="GO" id="GO:0000156">
    <property type="term" value="F:phosphorelay response regulator activity"/>
    <property type="evidence" value="ECO:0007669"/>
    <property type="project" value="InterPro"/>
</dbReference>
<dbReference type="OrthoDB" id="9793421at2"/>
<gene>
    <name evidence="5" type="primary">cheB</name>
    <name evidence="10" type="ORF">C8D97_10856</name>
</gene>
<name>A0A316G414_9GAMM</name>
<evidence type="ECO:0000313" key="10">
    <source>
        <dbReference type="EMBL" id="PWK49147.1"/>
    </source>
</evidence>
<dbReference type="Gene3D" id="3.40.50.180">
    <property type="entry name" value="Methylesterase CheB, C-terminal domain"/>
    <property type="match status" value="1"/>
</dbReference>
<evidence type="ECO:0000256" key="5">
    <source>
        <dbReference type="HAMAP-Rule" id="MF_00099"/>
    </source>
</evidence>